<evidence type="ECO:0000256" key="1">
    <source>
        <dbReference type="SAM" id="Phobius"/>
    </source>
</evidence>
<keyword evidence="1" id="KW-0472">Membrane</keyword>
<evidence type="ECO:0000313" key="2">
    <source>
        <dbReference type="EMBL" id="KRZ37351.1"/>
    </source>
</evidence>
<dbReference type="EMBL" id="JYDV01000059">
    <property type="protein sequence ID" value="KRZ37351.1"/>
    <property type="molecule type" value="Genomic_DNA"/>
</dbReference>
<sequence>MCLNGARFREWLSQSIFCTTLISLQFTSSHTTGVTSDHQPLCKLIPCYSMYNEKIGFVPVGWIFTQLLLAVLMLDWPAPDVVNLTSSLCAVAWCSFSTCLTWTWMCMATNICHWKNLKLYPTQNF</sequence>
<evidence type="ECO:0000313" key="3">
    <source>
        <dbReference type="Proteomes" id="UP000054826"/>
    </source>
</evidence>
<proteinExistence type="predicted"/>
<feature type="transmembrane region" description="Helical" evidence="1">
    <location>
        <begin position="55"/>
        <end position="78"/>
    </location>
</feature>
<organism evidence="2 3">
    <name type="scientific">Trichinella pseudospiralis</name>
    <name type="common">Parasitic roundworm</name>
    <dbReference type="NCBI Taxonomy" id="6337"/>
    <lineage>
        <taxon>Eukaryota</taxon>
        <taxon>Metazoa</taxon>
        <taxon>Ecdysozoa</taxon>
        <taxon>Nematoda</taxon>
        <taxon>Enoplea</taxon>
        <taxon>Dorylaimia</taxon>
        <taxon>Trichinellida</taxon>
        <taxon>Trichinellidae</taxon>
        <taxon>Trichinella</taxon>
    </lineage>
</organism>
<name>A0A0V1JQW0_TRIPS</name>
<protein>
    <submittedName>
        <fullName evidence="2">Uncharacterized protein</fullName>
    </submittedName>
</protein>
<feature type="transmembrane region" description="Helical" evidence="1">
    <location>
        <begin position="84"/>
        <end position="105"/>
    </location>
</feature>
<keyword evidence="1" id="KW-0812">Transmembrane</keyword>
<keyword evidence="1" id="KW-1133">Transmembrane helix</keyword>
<comment type="caution">
    <text evidence="2">The sequence shown here is derived from an EMBL/GenBank/DDBJ whole genome shotgun (WGS) entry which is preliminary data.</text>
</comment>
<reference evidence="2 3" key="1">
    <citation type="submission" date="2015-01" db="EMBL/GenBank/DDBJ databases">
        <title>Evolution of Trichinella species and genotypes.</title>
        <authorList>
            <person name="Korhonen P.K."/>
            <person name="Edoardo P."/>
            <person name="Giuseppe L.R."/>
            <person name="Gasser R.B."/>
        </authorList>
    </citation>
    <scope>NUCLEOTIDE SEQUENCE [LARGE SCALE GENOMIC DNA]</scope>
    <source>
        <strain evidence="2">ISS176</strain>
    </source>
</reference>
<gene>
    <name evidence="2" type="ORF">T4C_8985</name>
</gene>
<accession>A0A0V1JQW0</accession>
<dbReference type="Proteomes" id="UP000054826">
    <property type="component" value="Unassembled WGS sequence"/>
</dbReference>
<dbReference type="AlphaFoldDB" id="A0A0V1JQW0"/>